<name>Q86CZ5_DROME</name>
<dbReference type="OrthoDB" id="8031641at2759"/>
<reference evidence="1" key="1">
    <citation type="submission" date="2003-04" db="EMBL/GenBank/DDBJ databases">
        <title>Identification of ms(3)K81, a paternal effect gene required for zygote formation in Drosophila.</title>
        <authorList>
            <person name="Loppin B."/>
            <person name="Couble P."/>
            <person name="Karr T.L."/>
        </authorList>
    </citation>
    <scope>NUCLEOTIDE SEQUENCE</scope>
</reference>
<proteinExistence type="predicted"/>
<evidence type="ECO:0000313" key="2">
    <source>
        <dbReference type="FlyBase" id="FBgn0002838"/>
    </source>
</evidence>
<protein>
    <submittedName>
        <fullName evidence="1">K81[1] protein</fullName>
    </submittedName>
</protein>
<dbReference type="GO" id="GO:0005634">
    <property type="term" value="C:nucleus"/>
    <property type="evidence" value="ECO:0000314"/>
    <property type="project" value="FlyBase"/>
</dbReference>
<accession>Q86CZ5</accession>
<dbReference type="EMBL" id="AJ557255">
    <property type="protein sequence ID" value="CAD89871.1"/>
    <property type="molecule type" value="Genomic_DNA"/>
</dbReference>
<dbReference type="GO" id="GO:0016233">
    <property type="term" value="P:telomere capping"/>
    <property type="evidence" value="ECO:0000315"/>
    <property type="project" value="FlyBase"/>
</dbReference>
<dbReference type="AGR" id="FB:FBgn0002838"/>
<dbReference type="FlyBase" id="FBgn0002838">
    <property type="gene designation" value="ms(3)K81"/>
</dbReference>
<organism evidence="1">
    <name type="scientific">Drosophila melanogaster</name>
    <name type="common">Fruit fly</name>
    <dbReference type="NCBI Taxonomy" id="7227"/>
    <lineage>
        <taxon>Eukaryota</taxon>
        <taxon>Metazoa</taxon>
        <taxon>Ecdysozoa</taxon>
        <taxon>Arthropoda</taxon>
        <taxon>Hexapoda</taxon>
        <taxon>Insecta</taxon>
        <taxon>Pterygota</taxon>
        <taxon>Neoptera</taxon>
        <taxon>Endopterygota</taxon>
        <taxon>Diptera</taxon>
        <taxon>Brachycera</taxon>
        <taxon>Muscomorpha</taxon>
        <taxon>Ephydroidea</taxon>
        <taxon>Drosophilidae</taxon>
        <taxon>Drosophila</taxon>
        <taxon>Sophophora</taxon>
    </lineage>
</organism>
<dbReference type="AlphaFoldDB" id="Q86CZ5"/>
<gene>
    <name evidence="1 2" type="primary">ms(3)K81</name>
    <name evidence="2" type="ORF">CG14251</name>
</gene>
<sequence length="31" mass="3634">MSDSPHEEHRLCGLGHDEITCYFIMVWGITR</sequence>
<evidence type="ECO:0000313" key="1">
    <source>
        <dbReference type="EMBL" id="CAD89871.1"/>
    </source>
</evidence>
<dbReference type="GO" id="GO:0000781">
    <property type="term" value="C:chromosome, telomeric region"/>
    <property type="evidence" value="ECO:0000314"/>
    <property type="project" value="FlyBase"/>
</dbReference>
<dbReference type="GO" id="GO:0000794">
    <property type="term" value="C:condensed nuclear chromosome"/>
    <property type="evidence" value="ECO:0000314"/>
    <property type="project" value="FlyBase"/>
</dbReference>